<sequence length="359" mass="38502">MATNGFGAIPVFDARVIDKAELRAIGDFNGDGRPDLIAEVPGATSFEQPKAYIYRQELNGQFSKVPLSIRVPSGSTGVADFDRDGRADLVSQGMDGSCAFSVLFFSQDLLSFNRRQGLSSGTCGDIRPYAVDFDGDGNTDIFPLRTFLSLAHLGTGTQSFTPLQIQPSFALQGIALAVDDLDGDGVVDVLTANSAHAMNQVSISVAYRAGAGTYGNVKNWFFPNVTFGFSHPFGPAFVADFNNDGLKDILYCPGNSCQLTLADGPQSFESTPKLVDINSMSLAVVDINGDGNQDVVSSTFEGVKLRLGDGKGNFSDEMLVPESVGFSPYMSFRVGDVNKDGKQDLVLTSDRTLRVFTRR</sequence>
<reference evidence="3" key="1">
    <citation type="submission" date="2014-06" db="EMBL/GenBank/DDBJ databases">
        <title>Draft genome sequence of C. testosteroni WDL7.</title>
        <authorList>
            <person name="Wu Y."/>
            <person name="Seshan H."/>
            <person name="Arumugam K."/>
        </authorList>
    </citation>
    <scope>NUCLEOTIDE SEQUENCE [LARGE SCALE GENOMIC DNA]</scope>
    <source>
        <strain evidence="3">WDL7</strain>
    </source>
</reference>
<organism evidence="2 3">
    <name type="scientific">Comamonas testosteroni</name>
    <name type="common">Pseudomonas testosteroni</name>
    <dbReference type="NCBI Taxonomy" id="285"/>
    <lineage>
        <taxon>Bacteria</taxon>
        <taxon>Pseudomonadati</taxon>
        <taxon>Pseudomonadota</taxon>
        <taxon>Betaproteobacteria</taxon>
        <taxon>Burkholderiales</taxon>
        <taxon>Comamonadaceae</taxon>
        <taxon>Comamonas</taxon>
    </lineage>
</organism>
<dbReference type="PATRIC" id="fig|285.49.peg.885"/>
<keyword evidence="1" id="KW-0732">Signal</keyword>
<dbReference type="Proteomes" id="UP000037442">
    <property type="component" value="Unassembled WGS sequence"/>
</dbReference>
<comment type="caution">
    <text evidence="2">The sequence shown here is derived from an EMBL/GenBank/DDBJ whole genome shotgun (WGS) entry which is preliminary data.</text>
</comment>
<evidence type="ECO:0008006" key="4">
    <source>
        <dbReference type="Google" id="ProtNLM"/>
    </source>
</evidence>
<dbReference type="AlphaFoldDB" id="A0A0L7MRA9"/>
<gene>
    <name evidence="2" type="ORF">GL58_04240</name>
</gene>
<evidence type="ECO:0000313" key="3">
    <source>
        <dbReference type="Proteomes" id="UP000037442"/>
    </source>
</evidence>
<dbReference type="PANTHER" id="PTHR44103:SF1">
    <property type="entry name" value="PROPROTEIN CONVERTASE P"/>
    <property type="match status" value="1"/>
</dbReference>
<evidence type="ECO:0000313" key="2">
    <source>
        <dbReference type="EMBL" id="KOC24168.1"/>
    </source>
</evidence>
<dbReference type="PANTHER" id="PTHR44103">
    <property type="entry name" value="PROPROTEIN CONVERTASE P"/>
    <property type="match status" value="1"/>
</dbReference>
<proteinExistence type="predicted"/>
<dbReference type="InterPro" id="IPR028994">
    <property type="entry name" value="Integrin_alpha_N"/>
</dbReference>
<name>A0A0L7MRA9_COMTE</name>
<dbReference type="Gene3D" id="2.130.10.130">
    <property type="entry name" value="Integrin alpha, N-terminal"/>
    <property type="match status" value="2"/>
</dbReference>
<dbReference type="Pfam" id="PF13517">
    <property type="entry name" value="FG-GAP_3"/>
    <property type="match status" value="3"/>
</dbReference>
<accession>A0A0L7MRA9</accession>
<evidence type="ECO:0000256" key="1">
    <source>
        <dbReference type="ARBA" id="ARBA00022729"/>
    </source>
</evidence>
<dbReference type="SUPFAM" id="SSF69318">
    <property type="entry name" value="Integrin alpha N-terminal domain"/>
    <property type="match status" value="1"/>
</dbReference>
<dbReference type="InterPro" id="IPR013517">
    <property type="entry name" value="FG-GAP"/>
</dbReference>
<dbReference type="EMBL" id="JNVD01000013">
    <property type="protein sequence ID" value="KOC24168.1"/>
    <property type="molecule type" value="Genomic_DNA"/>
</dbReference>
<protein>
    <recommendedName>
        <fullName evidence="4">VCBS repeat-containing protein</fullName>
    </recommendedName>
</protein>